<dbReference type="Gene3D" id="3.40.50.720">
    <property type="entry name" value="NAD(P)-binding Rossmann-like Domain"/>
    <property type="match status" value="1"/>
</dbReference>
<dbReference type="OrthoDB" id="2735536at2759"/>
<comment type="similarity">
    <text evidence="2">Belongs to the NAD(P)-dependent epimerase/dehydratase family. Dihydroflavonol-4-reductase subfamily.</text>
</comment>
<evidence type="ECO:0000313" key="5">
    <source>
        <dbReference type="Proteomes" id="UP000799291"/>
    </source>
</evidence>
<dbReference type="InterPro" id="IPR050425">
    <property type="entry name" value="NAD(P)_dehydrat-like"/>
</dbReference>
<dbReference type="GO" id="GO:0016616">
    <property type="term" value="F:oxidoreductase activity, acting on the CH-OH group of donors, NAD or NADP as acceptor"/>
    <property type="evidence" value="ECO:0007669"/>
    <property type="project" value="TreeGrafter"/>
</dbReference>
<organism evidence="4 5">
    <name type="scientific">Lentithecium fluviatile CBS 122367</name>
    <dbReference type="NCBI Taxonomy" id="1168545"/>
    <lineage>
        <taxon>Eukaryota</taxon>
        <taxon>Fungi</taxon>
        <taxon>Dikarya</taxon>
        <taxon>Ascomycota</taxon>
        <taxon>Pezizomycotina</taxon>
        <taxon>Dothideomycetes</taxon>
        <taxon>Pleosporomycetidae</taxon>
        <taxon>Pleosporales</taxon>
        <taxon>Massarineae</taxon>
        <taxon>Lentitheciaceae</taxon>
        <taxon>Lentithecium</taxon>
    </lineage>
</organism>
<name>A0A6G1IJR5_9PLEO</name>
<evidence type="ECO:0000313" key="4">
    <source>
        <dbReference type="EMBL" id="KAF2678484.1"/>
    </source>
</evidence>
<dbReference type="PANTHER" id="PTHR10366:SF562">
    <property type="entry name" value="ALDEHYDE REDUCTASE II (AFU_ORTHOLOGUE AFUA_1G11360)"/>
    <property type="match status" value="1"/>
</dbReference>
<evidence type="ECO:0000259" key="3">
    <source>
        <dbReference type="Pfam" id="PF01370"/>
    </source>
</evidence>
<dbReference type="FunFam" id="3.40.50.720:FF:000426">
    <property type="entry name" value="Aldehyde reductase 2"/>
    <property type="match status" value="1"/>
</dbReference>
<gene>
    <name evidence="4" type="ORF">K458DRAFT_348645</name>
</gene>
<evidence type="ECO:0000256" key="2">
    <source>
        <dbReference type="ARBA" id="ARBA00023445"/>
    </source>
</evidence>
<evidence type="ECO:0000256" key="1">
    <source>
        <dbReference type="ARBA" id="ARBA00023002"/>
    </source>
</evidence>
<proteinExistence type="inferred from homology"/>
<accession>A0A6G1IJR5</accession>
<dbReference type="AlphaFoldDB" id="A0A6G1IJR5"/>
<reference evidence="4" key="1">
    <citation type="journal article" date="2020" name="Stud. Mycol.">
        <title>101 Dothideomycetes genomes: a test case for predicting lifestyles and emergence of pathogens.</title>
        <authorList>
            <person name="Haridas S."/>
            <person name="Albert R."/>
            <person name="Binder M."/>
            <person name="Bloem J."/>
            <person name="Labutti K."/>
            <person name="Salamov A."/>
            <person name="Andreopoulos B."/>
            <person name="Baker S."/>
            <person name="Barry K."/>
            <person name="Bills G."/>
            <person name="Bluhm B."/>
            <person name="Cannon C."/>
            <person name="Castanera R."/>
            <person name="Culley D."/>
            <person name="Daum C."/>
            <person name="Ezra D."/>
            <person name="Gonzalez J."/>
            <person name="Henrissat B."/>
            <person name="Kuo A."/>
            <person name="Liang C."/>
            <person name="Lipzen A."/>
            <person name="Lutzoni F."/>
            <person name="Magnuson J."/>
            <person name="Mondo S."/>
            <person name="Nolan M."/>
            <person name="Ohm R."/>
            <person name="Pangilinan J."/>
            <person name="Park H.-J."/>
            <person name="Ramirez L."/>
            <person name="Alfaro M."/>
            <person name="Sun H."/>
            <person name="Tritt A."/>
            <person name="Yoshinaga Y."/>
            <person name="Zwiers L.-H."/>
            <person name="Turgeon B."/>
            <person name="Goodwin S."/>
            <person name="Spatafora J."/>
            <person name="Crous P."/>
            <person name="Grigoriev I."/>
        </authorList>
    </citation>
    <scope>NUCLEOTIDE SEQUENCE</scope>
    <source>
        <strain evidence="4">CBS 122367</strain>
    </source>
</reference>
<sequence length="343" mass="37440">MPTLAIQPGATIFVTGANGLIGSHVIDQLLGKGYNVRGAVRHVEKCKWLSDYFNGKYEGVSFQAVGVPDMKVEGCYDEVVQGTAGIIHVASPLSGDEPAVAIPTAISIGLNALKAAAKTPSVTRVVYTSSSLAATFPSPGIEKILDESSYNEEGVNKGWKHPEDEPAHLKGLYIYSALKTEAEKACWKWMEENKPGFVFNSVLPNVNFSKVLVPEYQGTPSTIAWGKAAFTGENLEVMGKVIAPQYFISTQDCSLLHIAALLYADVSSERLFGFAERWNFNQLLAIYRVQYPERKFPEDVEGLVDDGVRAPTQRAEEVLGWVKDGKGWGGLEGAVREMSEQFQ</sequence>
<dbReference type="PANTHER" id="PTHR10366">
    <property type="entry name" value="NAD DEPENDENT EPIMERASE/DEHYDRATASE"/>
    <property type="match status" value="1"/>
</dbReference>
<protein>
    <submittedName>
        <fullName evidence="4">Dihydroflavonol-4-reductase</fullName>
    </submittedName>
</protein>
<dbReference type="InterPro" id="IPR036291">
    <property type="entry name" value="NAD(P)-bd_dom_sf"/>
</dbReference>
<keyword evidence="5" id="KW-1185">Reference proteome</keyword>
<dbReference type="SUPFAM" id="SSF51735">
    <property type="entry name" value="NAD(P)-binding Rossmann-fold domains"/>
    <property type="match status" value="1"/>
</dbReference>
<dbReference type="Proteomes" id="UP000799291">
    <property type="component" value="Unassembled WGS sequence"/>
</dbReference>
<feature type="non-terminal residue" evidence="4">
    <location>
        <position position="343"/>
    </location>
</feature>
<dbReference type="InterPro" id="IPR001509">
    <property type="entry name" value="Epimerase_deHydtase"/>
</dbReference>
<feature type="domain" description="NAD-dependent epimerase/dehydratase" evidence="3">
    <location>
        <begin position="12"/>
        <end position="194"/>
    </location>
</feature>
<dbReference type="Pfam" id="PF01370">
    <property type="entry name" value="Epimerase"/>
    <property type="match status" value="1"/>
</dbReference>
<dbReference type="EMBL" id="MU005612">
    <property type="protein sequence ID" value="KAF2678484.1"/>
    <property type="molecule type" value="Genomic_DNA"/>
</dbReference>
<keyword evidence="1" id="KW-0560">Oxidoreductase</keyword>